<evidence type="ECO:0000256" key="1">
    <source>
        <dbReference type="SAM" id="MobiDB-lite"/>
    </source>
</evidence>
<evidence type="ECO:0000313" key="2">
    <source>
        <dbReference type="EMBL" id="KAK1803950.1"/>
    </source>
</evidence>
<dbReference type="Proteomes" id="UP001239994">
    <property type="component" value="Unassembled WGS sequence"/>
</dbReference>
<gene>
    <name evidence="2" type="ORF">P4O66_003888</name>
</gene>
<name>A0AAD8ZSC4_9TELE</name>
<dbReference type="AlphaFoldDB" id="A0AAD8ZSC4"/>
<organism evidence="2 3">
    <name type="scientific">Electrophorus voltai</name>
    <dbReference type="NCBI Taxonomy" id="2609070"/>
    <lineage>
        <taxon>Eukaryota</taxon>
        <taxon>Metazoa</taxon>
        <taxon>Chordata</taxon>
        <taxon>Craniata</taxon>
        <taxon>Vertebrata</taxon>
        <taxon>Euteleostomi</taxon>
        <taxon>Actinopterygii</taxon>
        <taxon>Neopterygii</taxon>
        <taxon>Teleostei</taxon>
        <taxon>Ostariophysi</taxon>
        <taxon>Gymnotiformes</taxon>
        <taxon>Gymnotoidei</taxon>
        <taxon>Gymnotidae</taxon>
        <taxon>Electrophorus</taxon>
    </lineage>
</organism>
<accession>A0AAD8ZSC4</accession>
<proteinExistence type="predicted"/>
<dbReference type="EMBL" id="JAROKS010000004">
    <property type="protein sequence ID" value="KAK1803950.1"/>
    <property type="molecule type" value="Genomic_DNA"/>
</dbReference>
<evidence type="ECO:0000313" key="3">
    <source>
        <dbReference type="Proteomes" id="UP001239994"/>
    </source>
</evidence>
<protein>
    <submittedName>
        <fullName evidence="2">Uncharacterized protein</fullName>
    </submittedName>
</protein>
<reference evidence="2" key="1">
    <citation type="submission" date="2023-03" db="EMBL/GenBank/DDBJ databases">
        <title>Electrophorus voltai genome.</title>
        <authorList>
            <person name="Bian C."/>
        </authorList>
    </citation>
    <scope>NUCLEOTIDE SEQUENCE</scope>
    <source>
        <strain evidence="2">CB-2022</strain>
        <tissue evidence="2">Muscle</tissue>
    </source>
</reference>
<comment type="caution">
    <text evidence="2">The sequence shown here is derived from an EMBL/GenBank/DDBJ whole genome shotgun (WGS) entry which is preliminary data.</text>
</comment>
<sequence>MRSLKHRTILQQERPTPPPKDQVLCLTVDDVRKTRRRVSPRKTAGPDDNLGRAPRGRADQLADVLTDIFNVSLSSTTVPTRFEATAIIPVLKKSSVSFSS</sequence>
<keyword evidence="3" id="KW-1185">Reference proteome</keyword>
<feature type="region of interest" description="Disordered" evidence="1">
    <location>
        <begin position="1"/>
        <end position="55"/>
    </location>
</feature>